<dbReference type="Proteomes" id="UP001595710">
    <property type="component" value="Unassembled WGS sequence"/>
</dbReference>
<keyword evidence="3" id="KW-1185">Reference proteome</keyword>
<keyword evidence="1" id="KW-0812">Transmembrane</keyword>
<dbReference type="EMBL" id="JBHRYN010000005">
    <property type="protein sequence ID" value="MFC3700460.1"/>
    <property type="molecule type" value="Genomic_DNA"/>
</dbReference>
<evidence type="ECO:0000256" key="1">
    <source>
        <dbReference type="SAM" id="Phobius"/>
    </source>
</evidence>
<gene>
    <name evidence="2" type="ORF">ACFOND_02325</name>
</gene>
<feature type="transmembrane region" description="Helical" evidence="1">
    <location>
        <begin position="6"/>
        <end position="23"/>
    </location>
</feature>
<protein>
    <submittedName>
        <fullName evidence="2">Uncharacterized protein</fullName>
    </submittedName>
</protein>
<sequence>MSFWGFITLLLLIGIIIGALYIAKKATNKELELQRRRMRIREIRRELADIDELLQSLLLYDRDVNLLYKLVERIENNIAEGLGLIPNSPDLLDEKAAIEQTRAKIAALEENPQEPDIPASDRQIFLMKRHFSQTLKLLREFYQTGEMPEDSFRQHRNRLVINTVLLEFKAFVRQGDDARDHNDLAMAANFYKCAKDILLKTDVNVPDKNSEVKRVSNAISGLYISQSEDDETAS</sequence>
<name>A0ABV7WPJ9_9GAMM</name>
<proteinExistence type="predicted"/>
<reference evidence="3" key="1">
    <citation type="journal article" date="2019" name="Int. J. Syst. Evol. Microbiol.">
        <title>The Global Catalogue of Microorganisms (GCM) 10K type strain sequencing project: providing services to taxonomists for standard genome sequencing and annotation.</title>
        <authorList>
            <consortium name="The Broad Institute Genomics Platform"/>
            <consortium name="The Broad Institute Genome Sequencing Center for Infectious Disease"/>
            <person name="Wu L."/>
            <person name="Ma J."/>
        </authorList>
    </citation>
    <scope>NUCLEOTIDE SEQUENCE [LARGE SCALE GENOMIC DNA]</scope>
    <source>
        <strain evidence="3">CECT 8288</strain>
    </source>
</reference>
<evidence type="ECO:0000313" key="3">
    <source>
        <dbReference type="Proteomes" id="UP001595710"/>
    </source>
</evidence>
<organism evidence="2 3">
    <name type="scientific">Reinekea marina</name>
    <dbReference type="NCBI Taxonomy" id="1310421"/>
    <lineage>
        <taxon>Bacteria</taxon>
        <taxon>Pseudomonadati</taxon>
        <taxon>Pseudomonadota</taxon>
        <taxon>Gammaproteobacteria</taxon>
        <taxon>Oceanospirillales</taxon>
        <taxon>Saccharospirillaceae</taxon>
        <taxon>Reinekea</taxon>
    </lineage>
</organism>
<keyword evidence="1" id="KW-0472">Membrane</keyword>
<comment type="caution">
    <text evidence="2">The sequence shown here is derived from an EMBL/GenBank/DDBJ whole genome shotgun (WGS) entry which is preliminary data.</text>
</comment>
<keyword evidence="1" id="KW-1133">Transmembrane helix</keyword>
<dbReference type="RefSeq" id="WP_290281779.1">
    <property type="nucleotide sequence ID" value="NZ_JAUFQI010000001.1"/>
</dbReference>
<accession>A0ABV7WPJ9</accession>
<evidence type="ECO:0000313" key="2">
    <source>
        <dbReference type="EMBL" id="MFC3700460.1"/>
    </source>
</evidence>